<dbReference type="OrthoDB" id="9814815at2"/>
<dbReference type="InterPro" id="IPR001034">
    <property type="entry name" value="DeoR_HTH"/>
</dbReference>
<dbReference type="InterPro" id="IPR018356">
    <property type="entry name" value="Tscrpt_reg_HTH_DeoR_CS"/>
</dbReference>
<keyword evidence="3" id="KW-0804">Transcription</keyword>
<dbReference type="SMART" id="SM01134">
    <property type="entry name" value="DeoRC"/>
    <property type="match status" value="1"/>
</dbReference>
<organism evidence="5 6">
    <name type="scientific">Cricetibacter osteomyelitidis</name>
    <dbReference type="NCBI Taxonomy" id="1521931"/>
    <lineage>
        <taxon>Bacteria</taxon>
        <taxon>Pseudomonadati</taxon>
        <taxon>Pseudomonadota</taxon>
        <taxon>Gammaproteobacteria</taxon>
        <taxon>Pasteurellales</taxon>
        <taxon>Pasteurellaceae</taxon>
        <taxon>Cricetibacter</taxon>
    </lineage>
</organism>
<dbReference type="PANTHER" id="PTHR30363:SF19">
    <property type="entry name" value="HTH-TYPE TRANSCRIPTIONAL REPRESSOR CSQR"/>
    <property type="match status" value="1"/>
</dbReference>
<dbReference type="GO" id="GO:0003677">
    <property type="term" value="F:DNA binding"/>
    <property type="evidence" value="ECO:0007669"/>
    <property type="project" value="UniProtKB-KW"/>
</dbReference>
<name>A0A4R2SVF7_9PAST</name>
<accession>A0A4R2SVF7</accession>
<dbReference type="InterPro" id="IPR050313">
    <property type="entry name" value="Carb_Metab_HTH_regulators"/>
</dbReference>
<dbReference type="InterPro" id="IPR037171">
    <property type="entry name" value="NagB/RpiA_transferase-like"/>
</dbReference>
<evidence type="ECO:0000313" key="6">
    <source>
        <dbReference type="Proteomes" id="UP000295763"/>
    </source>
</evidence>
<dbReference type="PANTHER" id="PTHR30363">
    <property type="entry name" value="HTH-TYPE TRANSCRIPTIONAL REGULATOR SRLR-RELATED"/>
    <property type="match status" value="1"/>
</dbReference>
<sequence>MSYIGLTGNPRQDKLLSLVMSNGYISNEELSTTLGVTTQTIRRDIRTLSQQGLISRHHGGAGRISSIVNTEFSIRETSHIKEKTSIANRIADYIPDGSTLFITIGTTVEFIAKALENKNNLRIITNSHRVANILYQNKNFEVITVGGILRSHNGGIIGPDVIAFINNFRADYLITSVGAITTDGVLLDFDINEVAVVKAMLEHSRTKIIAIDSTKFHTSAAVELGHLSQTSAIFTNEKPPQTILKIIKDNKIELYLTDN</sequence>
<keyword evidence="2" id="KW-0238">DNA-binding</keyword>
<dbReference type="Pfam" id="PF08220">
    <property type="entry name" value="HTH_DeoR"/>
    <property type="match status" value="1"/>
</dbReference>
<comment type="caution">
    <text evidence="5">The sequence shown here is derived from an EMBL/GenBank/DDBJ whole genome shotgun (WGS) entry which is preliminary data.</text>
</comment>
<evidence type="ECO:0000256" key="3">
    <source>
        <dbReference type="ARBA" id="ARBA00023163"/>
    </source>
</evidence>
<keyword evidence="6" id="KW-1185">Reference proteome</keyword>
<dbReference type="PROSITE" id="PS51000">
    <property type="entry name" value="HTH_DEOR_2"/>
    <property type="match status" value="1"/>
</dbReference>
<protein>
    <submittedName>
        <fullName evidence="5">DeoR family transcriptional regulator</fullName>
    </submittedName>
</protein>
<dbReference type="InterPro" id="IPR014036">
    <property type="entry name" value="DeoR-like_C"/>
</dbReference>
<dbReference type="GO" id="GO:0003700">
    <property type="term" value="F:DNA-binding transcription factor activity"/>
    <property type="evidence" value="ECO:0007669"/>
    <property type="project" value="InterPro"/>
</dbReference>
<reference evidence="5 6" key="1">
    <citation type="submission" date="2019-03" db="EMBL/GenBank/DDBJ databases">
        <title>Genomic Encyclopedia of Type Strains, Phase IV (KMG-IV): sequencing the most valuable type-strain genomes for metagenomic binning, comparative biology and taxonomic classification.</title>
        <authorList>
            <person name="Goeker M."/>
        </authorList>
    </citation>
    <scope>NUCLEOTIDE SEQUENCE [LARGE SCALE GENOMIC DNA]</scope>
    <source>
        <strain evidence="5 6">DSM 28404</strain>
    </source>
</reference>
<proteinExistence type="predicted"/>
<gene>
    <name evidence="5" type="ORF">EDC44_11819</name>
</gene>
<dbReference type="EMBL" id="SLYB01000018">
    <property type="protein sequence ID" value="TCP93470.1"/>
    <property type="molecule type" value="Genomic_DNA"/>
</dbReference>
<keyword evidence="1" id="KW-0805">Transcription regulation</keyword>
<evidence type="ECO:0000256" key="1">
    <source>
        <dbReference type="ARBA" id="ARBA00023015"/>
    </source>
</evidence>
<evidence type="ECO:0000259" key="4">
    <source>
        <dbReference type="PROSITE" id="PS51000"/>
    </source>
</evidence>
<dbReference type="InterPro" id="IPR036388">
    <property type="entry name" value="WH-like_DNA-bd_sf"/>
</dbReference>
<dbReference type="RefSeq" id="WP_131977562.1">
    <property type="nucleotide sequence ID" value="NZ_SLYB01000018.1"/>
</dbReference>
<dbReference type="AlphaFoldDB" id="A0A4R2SVF7"/>
<dbReference type="SUPFAM" id="SSF46785">
    <property type="entry name" value="Winged helix' DNA-binding domain"/>
    <property type="match status" value="1"/>
</dbReference>
<dbReference type="SUPFAM" id="SSF100950">
    <property type="entry name" value="NagB/RpiA/CoA transferase-like"/>
    <property type="match status" value="1"/>
</dbReference>
<dbReference type="Proteomes" id="UP000295763">
    <property type="component" value="Unassembled WGS sequence"/>
</dbReference>
<dbReference type="Gene3D" id="3.30.750.70">
    <property type="entry name" value="4-hydroxybutyrate coenzyme like domains"/>
    <property type="match status" value="1"/>
</dbReference>
<dbReference type="PROSITE" id="PS00894">
    <property type="entry name" value="HTH_DEOR_1"/>
    <property type="match status" value="1"/>
</dbReference>
<dbReference type="InterPro" id="IPR036390">
    <property type="entry name" value="WH_DNA-bd_sf"/>
</dbReference>
<evidence type="ECO:0000313" key="5">
    <source>
        <dbReference type="EMBL" id="TCP93470.1"/>
    </source>
</evidence>
<evidence type="ECO:0000256" key="2">
    <source>
        <dbReference type="ARBA" id="ARBA00023125"/>
    </source>
</evidence>
<dbReference type="SMART" id="SM00420">
    <property type="entry name" value="HTH_DEOR"/>
    <property type="match status" value="1"/>
</dbReference>
<dbReference type="Gene3D" id="1.10.10.10">
    <property type="entry name" value="Winged helix-like DNA-binding domain superfamily/Winged helix DNA-binding domain"/>
    <property type="match status" value="1"/>
</dbReference>
<dbReference type="PRINTS" id="PR00037">
    <property type="entry name" value="HTHLACR"/>
</dbReference>
<dbReference type="Pfam" id="PF00455">
    <property type="entry name" value="DeoRC"/>
    <property type="match status" value="1"/>
</dbReference>
<feature type="domain" description="HTH deoR-type" evidence="4">
    <location>
        <begin position="8"/>
        <end position="63"/>
    </location>
</feature>